<dbReference type="GO" id="GO:0016020">
    <property type="term" value="C:membrane"/>
    <property type="evidence" value="ECO:0007669"/>
    <property type="project" value="UniProtKB-SubCell"/>
</dbReference>
<protein>
    <recommendedName>
        <fullName evidence="8">Rhomboid family protein</fullName>
    </recommendedName>
</protein>
<keyword evidence="2 5" id="KW-0812">Transmembrane</keyword>
<name>A0A1G7NPK2_9ACTN</name>
<dbReference type="InterPro" id="IPR035952">
    <property type="entry name" value="Rhomboid-like_sf"/>
</dbReference>
<dbReference type="Gene3D" id="1.20.1540.10">
    <property type="entry name" value="Rhomboid-like"/>
    <property type="match status" value="1"/>
</dbReference>
<dbReference type="AlphaFoldDB" id="A0A1G7NPK2"/>
<dbReference type="OrthoDB" id="4827451at2"/>
<evidence type="ECO:0000256" key="5">
    <source>
        <dbReference type="SAM" id="Phobius"/>
    </source>
</evidence>
<feature type="transmembrane region" description="Helical" evidence="5">
    <location>
        <begin position="141"/>
        <end position="161"/>
    </location>
</feature>
<keyword evidence="3 5" id="KW-1133">Transmembrane helix</keyword>
<evidence type="ECO:0000256" key="2">
    <source>
        <dbReference type="ARBA" id="ARBA00022692"/>
    </source>
</evidence>
<feature type="transmembrane region" description="Helical" evidence="5">
    <location>
        <begin position="168"/>
        <end position="187"/>
    </location>
</feature>
<feature type="transmembrane region" description="Helical" evidence="5">
    <location>
        <begin position="106"/>
        <end position="129"/>
    </location>
</feature>
<keyword evidence="4 5" id="KW-0472">Membrane</keyword>
<dbReference type="InterPro" id="IPR046862">
    <property type="entry name" value="Rhomboid_2"/>
</dbReference>
<gene>
    <name evidence="6" type="ORF">SAMN05216260_110229</name>
</gene>
<proteinExistence type="predicted"/>
<sequence>MAERATTATRAWRAGRLWDHVRSAPGTYLWLLALLGTTLALHRMSPEFAHKFLLRRSTNIHELSEHPVRVLVSSALWTDDGHWLPYAALYALFHARAEHWLGTARWLTVCAAAHVLATLASEGALLWAIHLGRAPHSAVDTLDTGVSYALAGVMGILTYRVPRPWRHAYAAVLLTALTVPLLAHHTVTDLGHLLGLLTGLACHPLTRTRPHTHTEKTRID</sequence>
<evidence type="ECO:0000256" key="3">
    <source>
        <dbReference type="ARBA" id="ARBA00022989"/>
    </source>
</evidence>
<evidence type="ECO:0000256" key="4">
    <source>
        <dbReference type="ARBA" id="ARBA00023136"/>
    </source>
</evidence>
<accession>A0A1G7NPK2</accession>
<evidence type="ECO:0000313" key="6">
    <source>
        <dbReference type="EMBL" id="SDF75210.1"/>
    </source>
</evidence>
<evidence type="ECO:0000313" key="7">
    <source>
        <dbReference type="Proteomes" id="UP000198614"/>
    </source>
</evidence>
<dbReference type="EMBL" id="FNAX01000010">
    <property type="protein sequence ID" value="SDF75210.1"/>
    <property type="molecule type" value="Genomic_DNA"/>
</dbReference>
<comment type="subcellular location">
    <subcellularLocation>
        <location evidence="1">Membrane</location>
        <topology evidence="1">Multi-pass membrane protein</topology>
    </subcellularLocation>
</comment>
<dbReference type="Pfam" id="PF20401">
    <property type="entry name" value="Rhomboid_2"/>
    <property type="match status" value="1"/>
</dbReference>
<evidence type="ECO:0008006" key="8">
    <source>
        <dbReference type="Google" id="ProtNLM"/>
    </source>
</evidence>
<evidence type="ECO:0000256" key="1">
    <source>
        <dbReference type="ARBA" id="ARBA00004141"/>
    </source>
</evidence>
<dbReference type="Proteomes" id="UP000198614">
    <property type="component" value="Unassembled WGS sequence"/>
</dbReference>
<reference evidence="6 7" key="1">
    <citation type="submission" date="2016-10" db="EMBL/GenBank/DDBJ databases">
        <authorList>
            <person name="de Groot N.N."/>
        </authorList>
    </citation>
    <scope>NUCLEOTIDE SEQUENCE [LARGE SCALE GENOMIC DNA]</scope>
    <source>
        <strain evidence="6 7">CGMCC 4.1859</strain>
    </source>
</reference>
<dbReference type="SUPFAM" id="SSF144091">
    <property type="entry name" value="Rhomboid-like"/>
    <property type="match status" value="1"/>
</dbReference>
<organism evidence="6 7">
    <name type="scientific">Streptomyces griseoaurantiacus</name>
    <dbReference type="NCBI Taxonomy" id="68213"/>
    <lineage>
        <taxon>Bacteria</taxon>
        <taxon>Bacillati</taxon>
        <taxon>Actinomycetota</taxon>
        <taxon>Actinomycetes</taxon>
        <taxon>Kitasatosporales</taxon>
        <taxon>Streptomycetaceae</taxon>
        <taxon>Streptomyces</taxon>
        <taxon>Streptomyces aurantiacus group</taxon>
    </lineage>
</organism>